<evidence type="ECO:0000313" key="2">
    <source>
        <dbReference type="Proteomes" id="UP000321362"/>
    </source>
</evidence>
<dbReference type="OrthoDB" id="798215at2"/>
<name>A0A5B8W6X8_9SPHI</name>
<accession>A0A5B8W6X8</accession>
<dbReference type="Proteomes" id="UP000321362">
    <property type="component" value="Chromosome"/>
</dbReference>
<keyword evidence="2" id="KW-1185">Reference proteome</keyword>
<organism evidence="1 2">
    <name type="scientific">Mucilaginibacter ginsenosidivorax</name>
    <dbReference type="NCBI Taxonomy" id="862126"/>
    <lineage>
        <taxon>Bacteria</taxon>
        <taxon>Pseudomonadati</taxon>
        <taxon>Bacteroidota</taxon>
        <taxon>Sphingobacteriia</taxon>
        <taxon>Sphingobacteriales</taxon>
        <taxon>Sphingobacteriaceae</taxon>
        <taxon>Mucilaginibacter</taxon>
    </lineage>
</organism>
<reference evidence="1 2" key="1">
    <citation type="journal article" date="2013" name="J. Microbiol.">
        <title>Mucilaginibacter ginsenosidivorax sp. nov., with ginsenoside converting activity isolated from sediment.</title>
        <authorList>
            <person name="Kim J.K."/>
            <person name="Choi T.E."/>
            <person name="Liu Q.M."/>
            <person name="Park H.Y."/>
            <person name="Yi T.H."/>
            <person name="Yoon M.H."/>
            <person name="Kim S.C."/>
            <person name="Im W.T."/>
        </authorList>
    </citation>
    <scope>NUCLEOTIDE SEQUENCE [LARGE SCALE GENOMIC DNA]</scope>
    <source>
        <strain evidence="1 2">KHI28</strain>
    </source>
</reference>
<protein>
    <submittedName>
        <fullName evidence="1">Uncharacterized protein</fullName>
    </submittedName>
</protein>
<dbReference type="AlphaFoldDB" id="A0A5B8W6X8"/>
<gene>
    <name evidence="1" type="ORF">FSB76_28075</name>
</gene>
<dbReference type="RefSeq" id="WP_147059397.1">
    <property type="nucleotide sequence ID" value="NZ_CP042437.1"/>
</dbReference>
<dbReference type="KEGG" id="mgk:FSB76_28075"/>
<dbReference type="EMBL" id="CP042437">
    <property type="protein sequence ID" value="QEC79624.1"/>
    <property type="molecule type" value="Genomic_DNA"/>
</dbReference>
<sequence>MKNPVYADLKHADGSSRNIIIEPMLEHDLADTGVYKIYKTSVDNESMLFTEEMEIDGDGPTLADEDNPDYLGAIYFPQSGPWHYEGELLSNGEQQQIISILQQKA</sequence>
<evidence type="ECO:0000313" key="1">
    <source>
        <dbReference type="EMBL" id="QEC79624.1"/>
    </source>
</evidence>
<proteinExistence type="predicted"/>